<dbReference type="GO" id="GO:0019136">
    <property type="term" value="F:deoxynucleoside kinase activity"/>
    <property type="evidence" value="ECO:0007669"/>
    <property type="project" value="TreeGrafter"/>
</dbReference>
<dbReference type="PANTHER" id="PTHR10513:SF35">
    <property type="entry name" value="DEOXYADENOSINE KINASE"/>
    <property type="match status" value="1"/>
</dbReference>
<name>A0A150FZS0_GONPE</name>
<dbReference type="STRING" id="33097.A0A150FZS0"/>
<dbReference type="InterPro" id="IPR050566">
    <property type="entry name" value="Deoxyribonucleoside_kinase"/>
</dbReference>
<evidence type="ECO:0000313" key="3">
    <source>
        <dbReference type="EMBL" id="KXZ43089.1"/>
    </source>
</evidence>
<comment type="caution">
    <text evidence="3">The sequence shown here is derived from an EMBL/GenBank/DDBJ whole genome shotgun (WGS) entry which is preliminary data.</text>
</comment>
<dbReference type="CDD" id="cd01673">
    <property type="entry name" value="dNK"/>
    <property type="match status" value="1"/>
</dbReference>
<reference evidence="4" key="1">
    <citation type="journal article" date="2016" name="Nat. Commun.">
        <title>The Gonium pectorale genome demonstrates co-option of cell cycle regulation during the evolution of multicellularity.</title>
        <authorList>
            <person name="Hanschen E.R."/>
            <person name="Marriage T.N."/>
            <person name="Ferris P.J."/>
            <person name="Hamaji T."/>
            <person name="Toyoda A."/>
            <person name="Fujiyama A."/>
            <person name="Neme R."/>
            <person name="Noguchi H."/>
            <person name="Minakuchi Y."/>
            <person name="Suzuki M."/>
            <person name="Kawai-Toyooka H."/>
            <person name="Smith D.R."/>
            <person name="Sparks H."/>
            <person name="Anderson J."/>
            <person name="Bakaric R."/>
            <person name="Luria V."/>
            <person name="Karger A."/>
            <person name="Kirschner M.W."/>
            <person name="Durand P.M."/>
            <person name="Michod R.E."/>
            <person name="Nozaki H."/>
            <person name="Olson B.J."/>
        </authorList>
    </citation>
    <scope>NUCLEOTIDE SEQUENCE [LARGE SCALE GENOMIC DNA]</scope>
    <source>
        <strain evidence="4">NIES-2863</strain>
    </source>
</reference>
<dbReference type="InterPro" id="IPR027417">
    <property type="entry name" value="P-loop_NTPase"/>
</dbReference>
<evidence type="ECO:0000259" key="2">
    <source>
        <dbReference type="Pfam" id="PF01712"/>
    </source>
</evidence>
<dbReference type="Proteomes" id="UP000075714">
    <property type="component" value="Unassembled WGS sequence"/>
</dbReference>
<evidence type="ECO:0000256" key="1">
    <source>
        <dbReference type="SAM" id="MobiDB-lite"/>
    </source>
</evidence>
<organism evidence="3 4">
    <name type="scientific">Gonium pectorale</name>
    <name type="common">Green alga</name>
    <dbReference type="NCBI Taxonomy" id="33097"/>
    <lineage>
        <taxon>Eukaryota</taxon>
        <taxon>Viridiplantae</taxon>
        <taxon>Chlorophyta</taxon>
        <taxon>core chlorophytes</taxon>
        <taxon>Chlorophyceae</taxon>
        <taxon>CS clade</taxon>
        <taxon>Chlamydomonadales</taxon>
        <taxon>Volvocaceae</taxon>
        <taxon>Gonium</taxon>
    </lineage>
</organism>
<dbReference type="PANTHER" id="PTHR10513">
    <property type="entry name" value="DEOXYNUCLEOSIDE KINASE"/>
    <property type="match status" value="1"/>
</dbReference>
<dbReference type="SUPFAM" id="SSF52540">
    <property type="entry name" value="P-loop containing nucleoside triphosphate hydrolases"/>
    <property type="match status" value="1"/>
</dbReference>
<proteinExistence type="predicted"/>
<keyword evidence="4" id="KW-1185">Reference proteome</keyword>
<dbReference type="OrthoDB" id="567086at2759"/>
<feature type="domain" description="Deoxynucleoside kinase" evidence="2">
    <location>
        <begin position="70"/>
        <end position="255"/>
    </location>
</feature>
<dbReference type="Pfam" id="PF01712">
    <property type="entry name" value="dNK"/>
    <property type="match status" value="1"/>
</dbReference>
<dbReference type="AlphaFoldDB" id="A0A150FZS0"/>
<dbReference type="Gene3D" id="3.40.50.300">
    <property type="entry name" value="P-loop containing nucleotide triphosphate hydrolases"/>
    <property type="match status" value="1"/>
</dbReference>
<gene>
    <name evidence="3" type="ORF">GPECTOR_102g42</name>
</gene>
<dbReference type="EMBL" id="LSYV01000103">
    <property type="protein sequence ID" value="KXZ43089.1"/>
    <property type="molecule type" value="Genomic_DNA"/>
</dbReference>
<feature type="region of interest" description="Disordered" evidence="1">
    <location>
        <begin position="273"/>
        <end position="321"/>
    </location>
</feature>
<dbReference type="InterPro" id="IPR031314">
    <property type="entry name" value="DNK_dom"/>
</dbReference>
<accession>A0A150FZS0</accession>
<sequence>MDKIRVRDPEHLQAMEVYCRNMDSAMEIALAAAADAAARPTASPRDGQAAAPAAAEAPRAVGMTCDQVTLSVEGNISTGKSTFLSILQRDLFKDEGFSFVAEPIEQWQNVGGSSVNLLELFYKDSARMAYTFQNFVFLTRVLQASNAALYERETYGLTTKARLLERSVFSDRMVFVRAVHASRDLADHELAIYDAWFGPILSSLPTLVPNGIVYLRASPDTCMARLRKRARSEEGGIPLAYLQCLHNNHEDWLLQSGTRAVDLQARLRVMQQREQLPEQERSPAVAAGSGPEGRADPAASATLRSGGEASTSAPSGSVDVAVRPVRQPADGRPTTAAAAAGGVLRPLEEAPPPALAEVEVPDSIAPHLYIIDATKILNVPSAGFLHQLPSLVVDCEPDVDVEADHEHARAVSNLVRDYADFVSRYRAACHRLAAAGHPGAAGLRLPAAQTDYYTTDPSGRVTYRPAPASASPGAGIGAAALLQSLAPATATAPEH</sequence>
<protein>
    <recommendedName>
        <fullName evidence="2">Deoxynucleoside kinase domain-containing protein</fullName>
    </recommendedName>
</protein>
<dbReference type="GO" id="GO:0005737">
    <property type="term" value="C:cytoplasm"/>
    <property type="evidence" value="ECO:0007669"/>
    <property type="project" value="TreeGrafter"/>
</dbReference>
<evidence type="ECO:0000313" key="4">
    <source>
        <dbReference type="Proteomes" id="UP000075714"/>
    </source>
</evidence>